<feature type="compositionally biased region" description="Basic and acidic residues" evidence="1">
    <location>
        <begin position="8"/>
        <end position="19"/>
    </location>
</feature>
<gene>
    <name evidence="2" type="ORF">FHS75_000464</name>
</gene>
<proteinExistence type="predicted"/>
<dbReference type="EMBL" id="JACBZF010000001">
    <property type="protein sequence ID" value="NYH94159.1"/>
    <property type="molecule type" value="Genomic_DNA"/>
</dbReference>
<feature type="region of interest" description="Disordered" evidence="1">
    <location>
        <begin position="1"/>
        <end position="20"/>
    </location>
</feature>
<keyword evidence="3" id="KW-1185">Reference proteome</keyword>
<name>A0A7Z0BSH9_9SPHN</name>
<dbReference type="RefSeq" id="WP_229735465.1">
    <property type="nucleotide sequence ID" value="NZ_BMGF01000001.1"/>
</dbReference>
<organism evidence="2 3">
    <name type="scientific">Novosphingobium marinum</name>
    <dbReference type="NCBI Taxonomy" id="1514948"/>
    <lineage>
        <taxon>Bacteria</taxon>
        <taxon>Pseudomonadati</taxon>
        <taxon>Pseudomonadota</taxon>
        <taxon>Alphaproteobacteria</taxon>
        <taxon>Sphingomonadales</taxon>
        <taxon>Sphingomonadaceae</taxon>
        <taxon>Novosphingobium</taxon>
    </lineage>
</organism>
<dbReference type="Proteomes" id="UP000522081">
    <property type="component" value="Unassembled WGS sequence"/>
</dbReference>
<comment type="caution">
    <text evidence="2">The sequence shown here is derived from an EMBL/GenBank/DDBJ whole genome shotgun (WGS) entry which is preliminary data.</text>
</comment>
<protein>
    <submittedName>
        <fullName evidence="2">Uncharacterized protein</fullName>
    </submittedName>
</protein>
<evidence type="ECO:0000313" key="3">
    <source>
        <dbReference type="Proteomes" id="UP000522081"/>
    </source>
</evidence>
<dbReference type="AlphaFoldDB" id="A0A7Z0BSH9"/>
<reference evidence="2 3" key="1">
    <citation type="submission" date="2020-07" db="EMBL/GenBank/DDBJ databases">
        <title>Genomic Encyclopedia of Type Strains, Phase IV (KMG-IV): sequencing the most valuable type-strain genomes for metagenomic binning, comparative biology and taxonomic classification.</title>
        <authorList>
            <person name="Goeker M."/>
        </authorList>
    </citation>
    <scope>NUCLEOTIDE SEQUENCE [LARGE SCALE GENOMIC DNA]</scope>
    <source>
        <strain evidence="2 3">DSM 29043</strain>
    </source>
</reference>
<accession>A0A7Z0BSH9</accession>
<evidence type="ECO:0000313" key="2">
    <source>
        <dbReference type="EMBL" id="NYH94159.1"/>
    </source>
</evidence>
<evidence type="ECO:0000256" key="1">
    <source>
        <dbReference type="SAM" id="MobiDB-lite"/>
    </source>
</evidence>
<sequence>MMGQLARQLEHDKAVRDSARSQFDTRLAQVKTDLEARGIGGRIADKVANDAMAIADEASDVASEHRGVIAGTIVALALWFLRHPIIAWIDTLLGDEDD</sequence>